<reference evidence="1 2" key="1">
    <citation type="journal article" date="2020" name="Nature">
        <title>Isolation of an archaeon at the prokaryote-eukaryote interface.</title>
        <authorList>
            <person name="Imachi H."/>
            <person name="Nobu M.K."/>
            <person name="Nakahara N."/>
            <person name="Morono Y."/>
            <person name="Ogawara M."/>
            <person name="Takaki Y."/>
            <person name="Takano Y."/>
            <person name="Uematsu K."/>
            <person name="Ikuta T."/>
            <person name="Ito M."/>
            <person name="Matsui Y."/>
            <person name="Miyazaki M."/>
            <person name="Murata K."/>
            <person name="Saito Y."/>
            <person name="Sakai S."/>
            <person name="Song C."/>
            <person name="Tasumi E."/>
            <person name="Yamanaka Y."/>
            <person name="Yamaguchi T."/>
            <person name="Kamagata Y."/>
            <person name="Tamaki H."/>
            <person name="Takai K."/>
        </authorList>
    </citation>
    <scope>NUCLEOTIDE SEQUENCE [LARGE SCALE GENOMIC DNA]</scope>
    <source>
        <strain evidence="1 2">MK-D1</strain>
    </source>
</reference>
<proteinExistence type="predicted"/>
<dbReference type="Proteomes" id="UP000321408">
    <property type="component" value="Chromosome"/>
</dbReference>
<evidence type="ECO:0000313" key="2">
    <source>
        <dbReference type="Proteomes" id="UP000321408"/>
    </source>
</evidence>
<dbReference type="EMBL" id="CP042905">
    <property type="protein sequence ID" value="QEE15397.1"/>
    <property type="molecule type" value="Genomic_DNA"/>
</dbReference>
<organism evidence="1 2">
    <name type="scientific">Promethearchaeum syntrophicum</name>
    <dbReference type="NCBI Taxonomy" id="2594042"/>
    <lineage>
        <taxon>Archaea</taxon>
        <taxon>Promethearchaeati</taxon>
        <taxon>Promethearchaeota</taxon>
        <taxon>Promethearchaeia</taxon>
        <taxon>Promethearchaeales</taxon>
        <taxon>Promethearchaeaceae</taxon>
        <taxon>Promethearchaeum</taxon>
    </lineage>
</organism>
<dbReference type="Pfam" id="PF14602">
    <property type="entry name" value="Hexapep_2"/>
    <property type="match status" value="2"/>
</dbReference>
<protein>
    <submittedName>
        <fullName evidence="1">DapH/DapD/GlmU-related protein</fullName>
    </submittedName>
</protein>
<dbReference type="SUPFAM" id="SSF51161">
    <property type="entry name" value="Trimeric LpxA-like enzymes"/>
    <property type="match status" value="1"/>
</dbReference>
<dbReference type="RefSeq" id="WP_147662305.1">
    <property type="nucleotide sequence ID" value="NZ_CP042905.2"/>
</dbReference>
<dbReference type="PANTHER" id="PTHR43300:SF7">
    <property type="entry name" value="UDP-N-ACETYLBACILLOSAMINE N-ACETYLTRANSFERASE"/>
    <property type="match status" value="1"/>
</dbReference>
<dbReference type="Gene3D" id="2.160.10.10">
    <property type="entry name" value="Hexapeptide repeat proteins"/>
    <property type="match status" value="1"/>
</dbReference>
<evidence type="ECO:0000313" key="1">
    <source>
        <dbReference type="EMBL" id="QEE15397.1"/>
    </source>
</evidence>
<name>A0A5B9D981_9ARCH</name>
<dbReference type="PANTHER" id="PTHR43300">
    <property type="entry name" value="ACETYLTRANSFERASE"/>
    <property type="match status" value="1"/>
</dbReference>
<reference evidence="1 2" key="2">
    <citation type="journal article" date="2024" name="Int. J. Syst. Evol. Microbiol.">
        <title>Promethearchaeum syntrophicum gen. nov., sp. nov., an anaerobic, obligately syntrophic archaeon, the first isolate of the lineage 'Asgard' archaea, and proposal of the new archaeal phylum Promethearchaeota phyl. nov. and kingdom Promethearchaeati regn. nov.</title>
        <authorList>
            <person name="Imachi H."/>
            <person name="Nobu M.K."/>
            <person name="Kato S."/>
            <person name="Takaki Y."/>
            <person name="Miyazaki M."/>
            <person name="Miyata M."/>
            <person name="Ogawara M."/>
            <person name="Saito Y."/>
            <person name="Sakai S."/>
            <person name="Tahara Y.O."/>
            <person name="Takano Y."/>
            <person name="Tasumi E."/>
            <person name="Uematsu K."/>
            <person name="Yoshimura T."/>
            <person name="Itoh T."/>
            <person name="Ohkuma M."/>
            <person name="Takai K."/>
        </authorList>
    </citation>
    <scope>NUCLEOTIDE SEQUENCE [LARGE SCALE GENOMIC DNA]</scope>
    <source>
        <strain evidence="1 2">MK-D1</strain>
    </source>
</reference>
<dbReference type="InterPro" id="IPR001451">
    <property type="entry name" value="Hexapep"/>
</dbReference>
<sequence>MSEEKPSIIVQPNVVFNKQPIFGINSIFAGKEKEYPKTEIGEGTIICSNAIIYAGSKIGKRVFIGDGASIREGCTIEDEVMIGRNAIVECNTIIRKGSIIQTRALITADVIIGEDCFIGPDVCTMNDRYMGMVDIPMEGPIFEDGCKVGGNCSIFPGVTIGKNSVISAGSLIDKDVPAEEVWRGNPAKCVMKRKWLDKMMKAKEIQLNKKKKNHNK</sequence>
<dbReference type="Pfam" id="PF00132">
    <property type="entry name" value="Hexapep"/>
    <property type="match status" value="1"/>
</dbReference>
<dbReference type="KEGG" id="psyt:DSAG12_01222"/>
<dbReference type="AlphaFoldDB" id="A0A5B9D981"/>
<dbReference type="OrthoDB" id="30669at2157"/>
<dbReference type="InterPro" id="IPR050179">
    <property type="entry name" value="Trans_hexapeptide_repeat"/>
</dbReference>
<accession>A0A5B9D981</accession>
<keyword evidence="2" id="KW-1185">Reference proteome</keyword>
<gene>
    <name evidence="1" type="ORF">DSAG12_01222</name>
</gene>
<dbReference type="GeneID" id="41329214"/>
<dbReference type="InterPro" id="IPR011004">
    <property type="entry name" value="Trimer_LpxA-like_sf"/>
</dbReference>